<dbReference type="AlphaFoldDB" id="A0AAX4I075"/>
<feature type="compositionally biased region" description="Low complexity" evidence="1">
    <location>
        <begin position="143"/>
        <end position="161"/>
    </location>
</feature>
<gene>
    <name evidence="2" type="ORF">CDEST_01817</name>
</gene>
<feature type="region of interest" description="Disordered" evidence="1">
    <location>
        <begin position="123"/>
        <end position="164"/>
    </location>
</feature>
<evidence type="ECO:0000313" key="3">
    <source>
        <dbReference type="Proteomes" id="UP001322277"/>
    </source>
</evidence>
<name>A0AAX4I075_9PEZI</name>
<sequence>MCRTPRYLHICPCVNPACPRRNQNPITERAIRPGEGHVIECEVEPQTWDYCDRWFYEQPYEVVLNAFTDPKDFCPYFRWNDMKQTEPLCDECLVETARLKAEKLATLRARWKDPRVAVPYEFMPPHLRDAEPQGSQARRRNANHANSASSSSSTSNSSASNKTLVGSWRQRSTLNPMAPAFQYPYMTAPIYHHPPPRFINRPTGHETRQSLEEQIKYLDQQIGSLETLQERPNPPPKNGFRTFGVVNNPYDHVGKSGKPAITVDTSIPRTTPYGAIGSERAAARSGNATGNSSNLSNVLTSSEAPNTNPFGSSRNFLQKTVPGTVFPRPPHPPGAIGQEVHSVSWLSRHSEADNSSAPASNPFGVIGQPRRQQ</sequence>
<dbReference type="Proteomes" id="UP001322277">
    <property type="component" value="Chromosome 1"/>
</dbReference>
<dbReference type="EMBL" id="CP137305">
    <property type="protein sequence ID" value="WQF76803.1"/>
    <property type="molecule type" value="Genomic_DNA"/>
</dbReference>
<feature type="region of interest" description="Disordered" evidence="1">
    <location>
        <begin position="281"/>
        <end position="373"/>
    </location>
</feature>
<reference evidence="3" key="1">
    <citation type="journal article" date="2023" name="bioRxiv">
        <title>Complete genome of the Medicago anthracnose fungus, Colletotrichum destructivum, reveals a mini-chromosome-like region within a core chromosome.</title>
        <authorList>
            <person name="Lapalu N."/>
            <person name="Simon A."/>
            <person name="Lu A."/>
            <person name="Plaumann P.-L."/>
            <person name="Amselem J."/>
            <person name="Pigne S."/>
            <person name="Auger A."/>
            <person name="Koch C."/>
            <person name="Dallery J.-F."/>
            <person name="O'Connell R.J."/>
        </authorList>
    </citation>
    <scope>NUCLEOTIDE SEQUENCE [LARGE SCALE GENOMIC DNA]</scope>
    <source>
        <strain evidence="3">CBS 520.97</strain>
    </source>
</reference>
<evidence type="ECO:0000313" key="2">
    <source>
        <dbReference type="EMBL" id="WQF76803.1"/>
    </source>
</evidence>
<feature type="compositionally biased region" description="Polar residues" evidence="1">
    <location>
        <begin position="303"/>
        <end position="318"/>
    </location>
</feature>
<organism evidence="2 3">
    <name type="scientific">Colletotrichum destructivum</name>
    <dbReference type="NCBI Taxonomy" id="34406"/>
    <lineage>
        <taxon>Eukaryota</taxon>
        <taxon>Fungi</taxon>
        <taxon>Dikarya</taxon>
        <taxon>Ascomycota</taxon>
        <taxon>Pezizomycotina</taxon>
        <taxon>Sordariomycetes</taxon>
        <taxon>Hypocreomycetidae</taxon>
        <taxon>Glomerellales</taxon>
        <taxon>Glomerellaceae</taxon>
        <taxon>Colletotrichum</taxon>
        <taxon>Colletotrichum destructivum species complex</taxon>
    </lineage>
</organism>
<evidence type="ECO:0000256" key="1">
    <source>
        <dbReference type="SAM" id="MobiDB-lite"/>
    </source>
</evidence>
<accession>A0AAX4I075</accession>
<dbReference type="GeneID" id="87938320"/>
<feature type="compositionally biased region" description="Low complexity" evidence="1">
    <location>
        <begin position="291"/>
        <end position="302"/>
    </location>
</feature>
<dbReference type="KEGG" id="cdet:87938320"/>
<proteinExistence type="predicted"/>
<protein>
    <submittedName>
        <fullName evidence="2">Uncharacterized protein</fullName>
    </submittedName>
</protein>
<dbReference type="RefSeq" id="XP_062774027.1">
    <property type="nucleotide sequence ID" value="XM_062917976.1"/>
</dbReference>
<keyword evidence="3" id="KW-1185">Reference proteome</keyword>